<dbReference type="InterPro" id="IPR011755">
    <property type="entry name" value="CHP02269_MYXXA"/>
</dbReference>
<name>A0A511SUB3_MYXFU</name>
<dbReference type="EMBL" id="BJXR01000009">
    <property type="protein sequence ID" value="GEN05509.1"/>
    <property type="molecule type" value="Genomic_DNA"/>
</dbReference>
<evidence type="ECO:0008006" key="4">
    <source>
        <dbReference type="Google" id="ProtNLM"/>
    </source>
</evidence>
<protein>
    <recommendedName>
        <fullName evidence="4">Lipoprotein</fullName>
    </recommendedName>
</protein>
<reference evidence="2 3" key="1">
    <citation type="submission" date="2019-07" db="EMBL/GenBank/DDBJ databases">
        <title>Whole genome shotgun sequence of Myxococcus fulvus NBRC 100333.</title>
        <authorList>
            <person name="Hosoyama A."/>
            <person name="Uohara A."/>
            <person name="Ohji S."/>
            <person name="Ichikawa N."/>
        </authorList>
    </citation>
    <scope>NUCLEOTIDE SEQUENCE [LARGE SCALE GENOMIC DNA]</scope>
    <source>
        <strain evidence="2 3">NBRC 100333</strain>
    </source>
</reference>
<organism evidence="2 3">
    <name type="scientific">Myxococcus fulvus</name>
    <dbReference type="NCBI Taxonomy" id="33"/>
    <lineage>
        <taxon>Bacteria</taxon>
        <taxon>Pseudomonadati</taxon>
        <taxon>Myxococcota</taxon>
        <taxon>Myxococcia</taxon>
        <taxon>Myxococcales</taxon>
        <taxon>Cystobacterineae</taxon>
        <taxon>Myxococcaceae</taxon>
        <taxon>Myxococcus</taxon>
    </lineage>
</organism>
<proteinExistence type="predicted"/>
<dbReference type="NCBIfam" id="TIGR02269">
    <property type="entry name" value="TIGR02269 family lipoprotein"/>
    <property type="match status" value="1"/>
</dbReference>
<accession>A0A511SUB3</accession>
<dbReference type="AlphaFoldDB" id="A0A511SUB3"/>
<evidence type="ECO:0000313" key="3">
    <source>
        <dbReference type="Proteomes" id="UP000321514"/>
    </source>
</evidence>
<gene>
    <name evidence="2" type="ORF">MFU01_05460</name>
</gene>
<comment type="caution">
    <text evidence="2">The sequence shown here is derived from an EMBL/GenBank/DDBJ whole genome shotgun (WGS) entry which is preliminary data.</text>
</comment>
<evidence type="ECO:0000313" key="2">
    <source>
        <dbReference type="EMBL" id="GEN05509.1"/>
    </source>
</evidence>
<feature type="region of interest" description="Disordered" evidence="1">
    <location>
        <begin position="135"/>
        <end position="161"/>
    </location>
</feature>
<evidence type="ECO:0000256" key="1">
    <source>
        <dbReference type="SAM" id="MobiDB-lite"/>
    </source>
</evidence>
<dbReference type="Proteomes" id="UP000321514">
    <property type="component" value="Unassembled WGS sequence"/>
</dbReference>
<dbReference type="Pfam" id="PF09533">
    <property type="entry name" value="DUF2380"/>
    <property type="match status" value="1"/>
</dbReference>
<sequence>MSASRASAKPEAAVNSATNAPKASSSLRVVEPEVGSIALYIRESGAEWCSAGAPCTWVVGFAGMRALHIIVLCWAGLLGWGCSTTGHVSHPLESEETAVECPAHEDDRCVTLTCMSGDCGFYRCEDFTGEVEPARFPPARPPVASSAPGPGPRRNWGSGQKLPPGAVMVFPNWNGAPEKLIPPSHQLPAGRFERHHIFPQAKDLAEWFKGRGINIHDYTLPIPRDVHQRIHRGGDRGGEWNNAWREFQERHPRPSKQQIFKHAGELIYRFQLLGGPIRPYHSLSDQGHPEDDAVL</sequence>